<dbReference type="Proteomes" id="UP001194729">
    <property type="component" value="Unassembled WGS sequence"/>
</dbReference>
<evidence type="ECO:0000313" key="5">
    <source>
        <dbReference type="EMBL" id="MBF4982995.1"/>
    </source>
</evidence>
<dbReference type="Pfam" id="PF13637">
    <property type="entry name" value="Ank_4"/>
    <property type="match status" value="1"/>
</dbReference>
<feature type="repeat" description="ANK" evidence="3">
    <location>
        <begin position="404"/>
        <end position="436"/>
    </location>
</feature>
<keyword evidence="1" id="KW-0677">Repeat</keyword>
<sequence>MKTLYSSLFIFLITLTAIAQQNKFYSGDFWKSNPSLEEVQQLVKEGNDPVALNGNGFDATVYSIIRGANNDVINYFISLEGNMPNKKTHDGRNYLHWASYSNNLSIVKELLKKGSSVTKKDSHGLTPLAFAANAGVTNIELYKLFTDYDVDLLKEQSEHGASLLLLAAPSLQNEKELNDFLDLGFNLDSVDHDGNNIFHYAVKKGNISFLKLLIREGVDHKAINKNGGNAMLMASRGARGHQNTLELYTFLESQGVQVNVVGDKGRNPLHSIASNNNNLEAFDYFMNRDVDINLVDEEGNTPFMNSASNNSVEVVEYLFKNVHDKDLKNKKGQSALTMAVSKNSAAVVRFLLEQDASSSVIDQKGNNLAYYLVNSYNNRNAAQFDAKLELLNSYGVSMKATQQAGNTLYHTAVVKGNMKLLKQLGNYDINLNVKNNDGLTALHLAAMTAKDESIIKYLISKGADIKIKTDFEESVYDLATENELLNKNNISFNYLK</sequence>
<dbReference type="SMART" id="SM00248">
    <property type="entry name" value="ANK"/>
    <property type="match status" value="9"/>
</dbReference>
<proteinExistence type="predicted"/>
<keyword evidence="2 3" id="KW-0040">ANK repeat</keyword>
<dbReference type="PRINTS" id="PR01415">
    <property type="entry name" value="ANKYRIN"/>
</dbReference>
<feature type="repeat" description="ANK" evidence="3">
    <location>
        <begin position="298"/>
        <end position="330"/>
    </location>
</feature>
<evidence type="ECO:0000256" key="3">
    <source>
        <dbReference type="PROSITE-ProRule" id="PRU00023"/>
    </source>
</evidence>
<dbReference type="SUPFAM" id="SSF48403">
    <property type="entry name" value="Ankyrin repeat"/>
    <property type="match status" value="2"/>
</dbReference>
<feature type="repeat" description="ANK" evidence="3">
    <location>
        <begin position="193"/>
        <end position="225"/>
    </location>
</feature>
<dbReference type="PROSITE" id="PS50088">
    <property type="entry name" value="ANK_REPEAT"/>
    <property type="match status" value="7"/>
</dbReference>
<dbReference type="InterPro" id="IPR051165">
    <property type="entry name" value="Multifunctional_ANK_Repeat"/>
</dbReference>
<feature type="repeat" description="ANK" evidence="3">
    <location>
        <begin position="437"/>
        <end position="470"/>
    </location>
</feature>
<dbReference type="Pfam" id="PF12796">
    <property type="entry name" value="Ank_2"/>
    <property type="match status" value="3"/>
</dbReference>
<dbReference type="EMBL" id="JADKYU010000056">
    <property type="protein sequence ID" value="MBF4982995.1"/>
    <property type="molecule type" value="Genomic_DNA"/>
</dbReference>
<dbReference type="PROSITE" id="PS50297">
    <property type="entry name" value="ANK_REP_REGION"/>
    <property type="match status" value="4"/>
</dbReference>
<feature type="chain" id="PRO_5047210408" evidence="4">
    <location>
        <begin position="20"/>
        <end position="496"/>
    </location>
</feature>
<name>A0ABS0A0U6_9FLAO</name>
<organism evidence="5 6">
    <name type="scientific">Nonlabens mediterrranea</name>
    <dbReference type="NCBI Taxonomy" id="1419947"/>
    <lineage>
        <taxon>Bacteria</taxon>
        <taxon>Pseudomonadati</taxon>
        <taxon>Bacteroidota</taxon>
        <taxon>Flavobacteriia</taxon>
        <taxon>Flavobacteriales</taxon>
        <taxon>Flavobacteriaceae</taxon>
        <taxon>Nonlabens</taxon>
    </lineage>
</organism>
<comment type="caution">
    <text evidence="5">The sequence shown here is derived from an EMBL/GenBank/DDBJ whole genome shotgun (WGS) entry which is preliminary data.</text>
</comment>
<feature type="repeat" description="ANK" evidence="3">
    <location>
        <begin position="90"/>
        <end position="122"/>
    </location>
</feature>
<feature type="signal peptide" evidence="4">
    <location>
        <begin position="1"/>
        <end position="19"/>
    </location>
</feature>
<feature type="repeat" description="ANK" evidence="3">
    <location>
        <begin position="264"/>
        <end position="297"/>
    </location>
</feature>
<protein>
    <submittedName>
        <fullName evidence="5">Ankyrin repeat domain-containing protein</fullName>
    </submittedName>
</protein>
<evidence type="ECO:0000256" key="2">
    <source>
        <dbReference type="ARBA" id="ARBA00023043"/>
    </source>
</evidence>
<evidence type="ECO:0000313" key="6">
    <source>
        <dbReference type="Proteomes" id="UP001194729"/>
    </source>
</evidence>
<dbReference type="InterPro" id="IPR002110">
    <property type="entry name" value="Ankyrin_rpt"/>
</dbReference>
<dbReference type="PANTHER" id="PTHR24123">
    <property type="entry name" value="ANKYRIN REPEAT-CONTAINING"/>
    <property type="match status" value="1"/>
</dbReference>
<keyword evidence="6" id="KW-1185">Reference proteome</keyword>
<accession>A0ABS0A0U6</accession>
<gene>
    <name evidence="5" type="ORF">FNJ87_01125</name>
</gene>
<keyword evidence="4" id="KW-0732">Signal</keyword>
<evidence type="ECO:0000256" key="1">
    <source>
        <dbReference type="ARBA" id="ARBA00022737"/>
    </source>
</evidence>
<dbReference type="PANTHER" id="PTHR24123:SF33">
    <property type="entry name" value="PROTEIN HOS4"/>
    <property type="match status" value="1"/>
</dbReference>
<dbReference type="InterPro" id="IPR036770">
    <property type="entry name" value="Ankyrin_rpt-contain_sf"/>
</dbReference>
<dbReference type="Gene3D" id="1.25.40.20">
    <property type="entry name" value="Ankyrin repeat-containing domain"/>
    <property type="match status" value="3"/>
</dbReference>
<feature type="repeat" description="ANK" evidence="3">
    <location>
        <begin position="331"/>
        <end position="363"/>
    </location>
</feature>
<reference evidence="5 6" key="1">
    <citation type="submission" date="2020-11" db="EMBL/GenBank/DDBJ databases">
        <title>P. mediterranea TC4 genome.</title>
        <authorList>
            <person name="Molmeret M."/>
        </authorList>
    </citation>
    <scope>NUCLEOTIDE SEQUENCE [LARGE SCALE GENOMIC DNA]</scope>
    <source>
        <strain evidence="5 6">TC4</strain>
    </source>
</reference>
<evidence type="ECO:0000256" key="4">
    <source>
        <dbReference type="SAM" id="SignalP"/>
    </source>
</evidence>